<dbReference type="Pfam" id="PF07690">
    <property type="entry name" value="MFS_1"/>
    <property type="match status" value="1"/>
</dbReference>
<feature type="transmembrane region" description="Helical" evidence="6">
    <location>
        <begin position="327"/>
        <end position="348"/>
    </location>
</feature>
<reference evidence="7 8" key="1">
    <citation type="submission" date="2018-04" db="EMBL/GenBank/DDBJ databases">
        <title>The genome sequence of Caulobacter sp. 744.</title>
        <authorList>
            <person name="Gao J."/>
            <person name="Sun J."/>
        </authorList>
    </citation>
    <scope>NUCLEOTIDE SEQUENCE [LARGE SCALE GENOMIC DNA]</scope>
    <source>
        <strain evidence="7 8">774</strain>
    </source>
</reference>
<dbReference type="PANTHER" id="PTHR43124:SF5">
    <property type="entry name" value="PURINE RIBONUCLEOSIDE EFFLUX PUMP NEPI"/>
    <property type="match status" value="1"/>
</dbReference>
<feature type="transmembrane region" description="Helical" evidence="6">
    <location>
        <begin position="242"/>
        <end position="262"/>
    </location>
</feature>
<comment type="caution">
    <text evidence="7">The sequence shown here is derived from an EMBL/GenBank/DDBJ whole genome shotgun (WGS) entry which is preliminary data.</text>
</comment>
<feature type="transmembrane region" description="Helical" evidence="6">
    <location>
        <begin position="300"/>
        <end position="321"/>
    </location>
</feature>
<evidence type="ECO:0000313" key="8">
    <source>
        <dbReference type="Proteomes" id="UP000245073"/>
    </source>
</evidence>
<dbReference type="EMBL" id="QDKQ01000071">
    <property type="protein sequence ID" value="PVM82971.1"/>
    <property type="molecule type" value="Genomic_DNA"/>
</dbReference>
<organism evidence="7 8">
    <name type="scientific">Caulobacter endophyticus</name>
    <dbReference type="NCBI Taxonomy" id="2172652"/>
    <lineage>
        <taxon>Bacteria</taxon>
        <taxon>Pseudomonadati</taxon>
        <taxon>Pseudomonadota</taxon>
        <taxon>Alphaproteobacteria</taxon>
        <taxon>Caulobacterales</taxon>
        <taxon>Caulobacteraceae</taxon>
        <taxon>Caulobacter</taxon>
    </lineage>
</organism>
<evidence type="ECO:0000256" key="1">
    <source>
        <dbReference type="ARBA" id="ARBA00004651"/>
    </source>
</evidence>
<keyword evidence="3 6" id="KW-0812">Transmembrane</keyword>
<keyword evidence="4 6" id="KW-1133">Transmembrane helix</keyword>
<feature type="transmembrane region" description="Helical" evidence="6">
    <location>
        <begin position="117"/>
        <end position="137"/>
    </location>
</feature>
<feature type="transmembrane region" description="Helical" evidence="6">
    <location>
        <begin position="268"/>
        <end position="288"/>
    </location>
</feature>
<keyword evidence="5 6" id="KW-0472">Membrane</keyword>
<evidence type="ECO:0000313" key="7">
    <source>
        <dbReference type="EMBL" id="PVM82971.1"/>
    </source>
</evidence>
<feature type="transmembrane region" description="Helical" evidence="6">
    <location>
        <begin position="209"/>
        <end position="230"/>
    </location>
</feature>
<dbReference type="InterPro" id="IPR036259">
    <property type="entry name" value="MFS_trans_sf"/>
</dbReference>
<dbReference type="GO" id="GO:0005886">
    <property type="term" value="C:plasma membrane"/>
    <property type="evidence" value="ECO:0007669"/>
    <property type="project" value="UniProtKB-SubCell"/>
</dbReference>
<name>A0A2T9JGZ2_9CAUL</name>
<protein>
    <submittedName>
        <fullName evidence="7">MFS transporter</fullName>
    </submittedName>
</protein>
<feature type="transmembrane region" description="Helical" evidence="6">
    <location>
        <begin position="176"/>
        <end position="197"/>
    </location>
</feature>
<gene>
    <name evidence="7" type="ORF">DDF67_22040</name>
</gene>
<dbReference type="PANTHER" id="PTHR43124">
    <property type="entry name" value="PURINE EFFLUX PUMP PBUE"/>
    <property type="match status" value="1"/>
</dbReference>
<evidence type="ECO:0000256" key="2">
    <source>
        <dbReference type="ARBA" id="ARBA00022475"/>
    </source>
</evidence>
<evidence type="ECO:0000256" key="3">
    <source>
        <dbReference type="ARBA" id="ARBA00022692"/>
    </source>
</evidence>
<dbReference type="Proteomes" id="UP000245073">
    <property type="component" value="Unassembled WGS sequence"/>
</dbReference>
<accession>A0A2T9JGZ2</accession>
<feature type="transmembrane region" description="Helical" evidence="6">
    <location>
        <begin position="21"/>
        <end position="44"/>
    </location>
</feature>
<dbReference type="InterPro" id="IPR050189">
    <property type="entry name" value="MFS_Efflux_Transporters"/>
</dbReference>
<dbReference type="Gene3D" id="1.20.1250.20">
    <property type="entry name" value="MFS general substrate transporter like domains"/>
    <property type="match status" value="2"/>
</dbReference>
<evidence type="ECO:0000256" key="5">
    <source>
        <dbReference type="ARBA" id="ARBA00023136"/>
    </source>
</evidence>
<dbReference type="AlphaFoldDB" id="A0A2T9JGZ2"/>
<keyword evidence="8" id="KW-1185">Reference proteome</keyword>
<dbReference type="SUPFAM" id="SSF103473">
    <property type="entry name" value="MFS general substrate transporter"/>
    <property type="match status" value="1"/>
</dbReference>
<evidence type="ECO:0000256" key="4">
    <source>
        <dbReference type="ARBA" id="ARBA00022989"/>
    </source>
</evidence>
<comment type="subcellular location">
    <subcellularLocation>
        <location evidence="1">Cell membrane</location>
        <topology evidence="1">Multi-pass membrane protein</topology>
    </subcellularLocation>
</comment>
<dbReference type="InterPro" id="IPR011701">
    <property type="entry name" value="MFS"/>
</dbReference>
<dbReference type="GO" id="GO:0022857">
    <property type="term" value="F:transmembrane transporter activity"/>
    <property type="evidence" value="ECO:0007669"/>
    <property type="project" value="InterPro"/>
</dbReference>
<proteinExistence type="predicted"/>
<dbReference type="OrthoDB" id="9812189at2"/>
<dbReference type="RefSeq" id="WP_109454938.1">
    <property type="nucleotide sequence ID" value="NZ_QDKQ01000071.1"/>
</dbReference>
<sequence length="353" mass="35919">MSVDAAAKSPIAKARQGSWGAVYALTLCVSALIASEFLPVSLLTPIASDLRITEGQAGQAIAISGAFAVITSLMIPRLIRDLDRRQVLLGLTGLMILSGLMVAFAPGPGFFMAGRALIGVVVGGFWSMSAATVMRLVPEADVPRALNLQYLTLPALPATSTVRSAGVLQVLSAPRVAIGMAAVAALFAGRFALFTYLRPFLEGVTRVGPGALSLFLLLIGLAGLVGSVLVGPLLRKGLRIALIAPPAAMAVLALALIGFGALPIVTAALLGLWGLISTPSSSAWWTWLSRTLPEDAEAGGGLMVAVIQLAITLGAGLGGLLVDANGYAAAFTVAALILFVSAALTAAASRKAA</sequence>
<feature type="transmembrane region" description="Helical" evidence="6">
    <location>
        <begin position="87"/>
        <end position="105"/>
    </location>
</feature>
<feature type="transmembrane region" description="Helical" evidence="6">
    <location>
        <begin position="56"/>
        <end position="75"/>
    </location>
</feature>
<evidence type="ECO:0000256" key="6">
    <source>
        <dbReference type="SAM" id="Phobius"/>
    </source>
</evidence>
<keyword evidence="2" id="KW-1003">Cell membrane</keyword>